<evidence type="ECO:0000313" key="1">
    <source>
        <dbReference type="EMBL" id="XRI74661.1"/>
    </source>
</evidence>
<reference evidence="1 2" key="1">
    <citation type="journal article" date="2021" name="ISME J.">
        <title>Genomic evolution of the class Acidithiobacillia: deep-branching Proteobacteria living in extreme acidic conditions.</title>
        <authorList>
            <person name="Moya-Beltran A."/>
            <person name="Beard S."/>
            <person name="Rojas-Villalobos C."/>
            <person name="Issotta F."/>
            <person name="Gallardo Y."/>
            <person name="Ulloa R."/>
            <person name="Giaveno A."/>
            <person name="Degli Esposti M."/>
            <person name="Johnson D.B."/>
            <person name="Quatrini R."/>
        </authorList>
    </citation>
    <scope>NUCLEOTIDE SEQUENCE [LARGE SCALE GENOMIC DNA]</scope>
    <source>
        <strain evidence="1 2">GG1-14</strain>
    </source>
</reference>
<organism evidence="1 2">
    <name type="scientific">Acidithiobacillus montserratensis</name>
    <dbReference type="NCBI Taxonomy" id="2729135"/>
    <lineage>
        <taxon>Bacteria</taxon>
        <taxon>Pseudomonadati</taxon>
        <taxon>Pseudomonadota</taxon>
        <taxon>Acidithiobacillia</taxon>
        <taxon>Acidithiobacillales</taxon>
        <taxon>Acidithiobacillaceae</taxon>
        <taxon>Acidithiobacillus</taxon>
    </lineage>
</organism>
<accession>A0ACD5HJH4</accession>
<name>A0ACD5HJH4_9PROT</name>
<dbReference type="EMBL" id="CP127526">
    <property type="protein sequence ID" value="XRI74661.1"/>
    <property type="molecule type" value="Genomic_DNA"/>
</dbReference>
<evidence type="ECO:0000313" key="2">
    <source>
        <dbReference type="Proteomes" id="UP001195965"/>
    </source>
</evidence>
<gene>
    <name evidence="1" type="ORF">HHS34_005565</name>
</gene>
<dbReference type="Proteomes" id="UP001195965">
    <property type="component" value="Chromosome"/>
</dbReference>
<sequence length="98" mass="11025">MDQQQAIVYPVQRKGRLRYWLSRIFLAALTTIPAAAFVGTYIFSVPDAYWTTVYGISFYDPVGMIPVVLAHLHNPEIREAALVLFGVPLIALCLLRSE</sequence>
<keyword evidence="2" id="KW-1185">Reference proteome</keyword>
<proteinExistence type="predicted"/>
<protein>
    <submittedName>
        <fullName evidence="1">Uncharacterized protein</fullName>
    </submittedName>
</protein>